<evidence type="ECO:0000256" key="1">
    <source>
        <dbReference type="SAM" id="Phobius"/>
    </source>
</evidence>
<keyword evidence="1" id="KW-0812">Transmembrane</keyword>
<proteinExistence type="predicted"/>
<gene>
    <name evidence="2" type="ORF">g.9680</name>
</gene>
<keyword evidence="1" id="KW-1133">Transmembrane helix</keyword>
<reference evidence="2" key="1">
    <citation type="submission" date="2018-04" db="EMBL/GenBank/DDBJ databases">
        <title>Transcriptome of Schizaphis graminum biotype I.</title>
        <authorList>
            <person name="Scully E.D."/>
            <person name="Geib S.M."/>
            <person name="Palmer N.A."/>
            <person name="Koch K."/>
            <person name="Bradshaw J."/>
            <person name="Heng-Moss T."/>
            <person name="Sarath G."/>
        </authorList>
    </citation>
    <scope>NUCLEOTIDE SEQUENCE</scope>
</reference>
<dbReference type="AlphaFoldDB" id="A0A2S2NM16"/>
<accession>A0A2S2NM16</accession>
<name>A0A2S2NM16_SCHGA</name>
<dbReference type="EMBL" id="GGMR01005611">
    <property type="protein sequence ID" value="MBY18230.1"/>
    <property type="molecule type" value="Transcribed_RNA"/>
</dbReference>
<evidence type="ECO:0000313" key="2">
    <source>
        <dbReference type="EMBL" id="MBY18230.1"/>
    </source>
</evidence>
<protein>
    <submittedName>
        <fullName evidence="2">Uncharacterized protein</fullName>
    </submittedName>
</protein>
<feature type="transmembrane region" description="Helical" evidence="1">
    <location>
        <begin position="26"/>
        <end position="47"/>
    </location>
</feature>
<keyword evidence="1" id="KW-0472">Membrane</keyword>
<sequence>MGILKTTCDDAIRLISFTRPPGKVGWFVYFVIFPFIFIFYIYLYYIIYVSNSKSEKFNCPEVLTTLSARSGINRTTAFMSLYTEQTTYTHSHTHAHTLIRYYN</sequence>
<organism evidence="2">
    <name type="scientific">Schizaphis graminum</name>
    <name type="common">Green bug aphid</name>
    <dbReference type="NCBI Taxonomy" id="13262"/>
    <lineage>
        <taxon>Eukaryota</taxon>
        <taxon>Metazoa</taxon>
        <taxon>Ecdysozoa</taxon>
        <taxon>Arthropoda</taxon>
        <taxon>Hexapoda</taxon>
        <taxon>Insecta</taxon>
        <taxon>Pterygota</taxon>
        <taxon>Neoptera</taxon>
        <taxon>Paraneoptera</taxon>
        <taxon>Hemiptera</taxon>
        <taxon>Sternorrhyncha</taxon>
        <taxon>Aphidomorpha</taxon>
        <taxon>Aphidoidea</taxon>
        <taxon>Aphididae</taxon>
        <taxon>Aphidini</taxon>
        <taxon>Schizaphis</taxon>
    </lineage>
</organism>